<dbReference type="EMBL" id="JAIZAY010000466">
    <property type="protein sequence ID" value="KAJ8018289.1"/>
    <property type="molecule type" value="Genomic_DNA"/>
</dbReference>
<dbReference type="PANTHER" id="PTHR47018">
    <property type="entry name" value="CXC DOMAIN-CONTAINING PROTEIN-RELATED"/>
    <property type="match status" value="1"/>
</dbReference>
<feature type="region of interest" description="Disordered" evidence="1">
    <location>
        <begin position="537"/>
        <end position="565"/>
    </location>
</feature>
<feature type="compositionally biased region" description="Basic and acidic residues" evidence="1">
    <location>
        <begin position="545"/>
        <end position="556"/>
    </location>
</feature>
<evidence type="ECO:0000313" key="3">
    <source>
        <dbReference type="Proteomes" id="UP001152320"/>
    </source>
</evidence>
<accession>A0A9Q1BAU8</accession>
<name>A0A9Q1BAU8_HOLLE</name>
<dbReference type="PANTHER" id="PTHR47018:SF4">
    <property type="match status" value="1"/>
</dbReference>
<proteinExistence type="predicted"/>
<comment type="caution">
    <text evidence="2">The sequence shown here is derived from an EMBL/GenBank/DDBJ whole genome shotgun (WGS) entry which is preliminary data.</text>
</comment>
<keyword evidence="3" id="KW-1185">Reference proteome</keyword>
<organism evidence="2 3">
    <name type="scientific">Holothuria leucospilota</name>
    <name type="common">Black long sea cucumber</name>
    <name type="synonym">Mertensiothuria leucospilota</name>
    <dbReference type="NCBI Taxonomy" id="206669"/>
    <lineage>
        <taxon>Eukaryota</taxon>
        <taxon>Metazoa</taxon>
        <taxon>Echinodermata</taxon>
        <taxon>Eleutherozoa</taxon>
        <taxon>Echinozoa</taxon>
        <taxon>Holothuroidea</taxon>
        <taxon>Aspidochirotacea</taxon>
        <taxon>Aspidochirotida</taxon>
        <taxon>Holothuriidae</taxon>
        <taxon>Holothuria</taxon>
    </lineage>
</organism>
<dbReference type="OrthoDB" id="6753017at2759"/>
<gene>
    <name evidence="2" type="ORF">HOLleu_43798</name>
</gene>
<dbReference type="Proteomes" id="UP001152320">
    <property type="component" value="Unassembled WGS sequence"/>
</dbReference>
<evidence type="ECO:0000313" key="2">
    <source>
        <dbReference type="EMBL" id="KAJ8018289.1"/>
    </source>
</evidence>
<evidence type="ECO:0000256" key="1">
    <source>
        <dbReference type="SAM" id="MobiDB-lite"/>
    </source>
</evidence>
<dbReference type="AlphaFoldDB" id="A0A9Q1BAU8"/>
<sequence>MDVCVFCQHSLQNDEDVDVVTLRQKGVKGIINATIRNRLLKVAQSAHFVHKLTTSSSASTVFFCGQPAVQKESKHQYFPVKTFEFQKKIESVCEERGRLDEWANHVRGRLALVSDLHAAEAVYHQACSVNFRTHKQIPQYFTNKPQSKRVAGRPEDQNQASAFAKVAKYLKENDDTQATLSDLVNKMKEFCDVPYSTVHMRKKLVDHFGDSIIITEVNGKLNVVTFTNTVWSILQEFYKRPKHQDSESEKLPIITAAGKLVRSDIKLMGAFSKAYTTSKSVTSVDENLDYIPESAILLLRVIMNEKKNTLKVASIGQTLVQAALPRILMAPLQRFEASAAVSQGSHMPKVGKDHVLQFVADNVDHNVRTLDGHGSFHGMGIIAGITPGIENETRVERVSVTGKVRISLGTINISYYTRKQCSLPDLTFKEILDVKGNDPTWKLDFLWKITRPVKSPTPALMIVLNEPDNSDLKTIILCLGGFHLQMRFLGCIGYIMANSGLRELLETIYAANTVNHVLNGKAVARAQNPGYSSKVFKPKLNNHMGDTDQERERGDAAEEMQSVTTATDDQHMVMDEDRASGSQECNDNLLSSVGELYDGLIDKTISPEVVCESTLLDDINHMLEVEKQSLSHMRTGSL</sequence>
<reference evidence="2" key="1">
    <citation type="submission" date="2021-10" db="EMBL/GenBank/DDBJ databases">
        <title>Tropical sea cucumber genome reveals ecological adaptation and Cuvierian tubules defense mechanism.</title>
        <authorList>
            <person name="Chen T."/>
        </authorList>
    </citation>
    <scope>NUCLEOTIDE SEQUENCE</scope>
    <source>
        <strain evidence="2">Nanhai2018</strain>
        <tissue evidence="2">Muscle</tissue>
    </source>
</reference>
<protein>
    <submittedName>
        <fullName evidence="2">Uncharacterized protein</fullName>
    </submittedName>
</protein>